<evidence type="ECO:0000313" key="10">
    <source>
        <dbReference type="EMBL" id="KAB1279410.1"/>
    </source>
</evidence>
<dbReference type="GO" id="GO:0022625">
    <property type="term" value="C:cytosolic large ribosomal subunit"/>
    <property type="evidence" value="ECO:0007669"/>
    <property type="project" value="InterPro"/>
</dbReference>
<reference evidence="10 11" key="1">
    <citation type="journal article" date="2019" name="Mol. Ecol. Resour.">
        <title>Improving Illumina assemblies with Hi-C and long reads: an example with the North African dromedary.</title>
        <authorList>
            <person name="Elbers J.P."/>
            <person name="Rogers M.F."/>
            <person name="Perelman P.L."/>
            <person name="Proskuryakova A.A."/>
            <person name="Serdyukova N.A."/>
            <person name="Johnson W.E."/>
            <person name="Horin P."/>
            <person name="Corander J."/>
            <person name="Murphy D."/>
            <person name="Burger P.A."/>
        </authorList>
    </citation>
    <scope>NUCLEOTIDE SEQUENCE [LARGE SCALE GENOMIC DNA]</scope>
    <source>
        <strain evidence="10">Drom800</strain>
        <tissue evidence="10">Blood</tissue>
    </source>
</reference>
<dbReference type="InterPro" id="IPR039547">
    <property type="entry name" value="Ribosomal_eL19"/>
</dbReference>
<dbReference type="InterPro" id="IPR057260">
    <property type="entry name" value="Ribosomal_L19e_C"/>
</dbReference>
<evidence type="ECO:0000256" key="4">
    <source>
        <dbReference type="ARBA" id="ARBA00023274"/>
    </source>
</evidence>
<dbReference type="SMART" id="SM01416">
    <property type="entry name" value="Ribosomal_L19e"/>
    <property type="match status" value="1"/>
</dbReference>
<evidence type="ECO:0000256" key="3">
    <source>
        <dbReference type="ARBA" id="ARBA00022980"/>
    </source>
</evidence>
<dbReference type="AlphaFoldDB" id="A0A5N4E7W6"/>
<comment type="function">
    <text evidence="5">Component of the large ribosomal subunit. The ribosome is a large ribonucleoprotein complex responsible for the synthesis of proteins in the cell.</text>
</comment>
<keyword evidence="11" id="KW-1185">Reference proteome</keyword>
<evidence type="ECO:0000256" key="6">
    <source>
        <dbReference type="ARBA" id="ARBA00035217"/>
    </source>
</evidence>
<dbReference type="InterPro" id="IPR000196">
    <property type="entry name" value="Ribosomal_eL19_dom"/>
</dbReference>
<evidence type="ECO:0000259" key="9">
    <source>
        <dbReference type="SMART" id="SM01416"/>
    </source>
</evidence>
<dbReference type="SUPFAM" id="SSF48140">
    <property type="entry name" value="Ribosomal protein L19 (L19e)"/>
    <property type="match status" value="1"/>
</dbReference>
<dbReference type="EMBL" id="JWIN03000005">
    <property type="protein sequence ID" value="KAB1279410.1"/>
    <property type="molecule type" value="Genomic_DNA"/>
</dbReference>
<feature type="compositionally biased region" description="Basic residues" evidence="8">
    <location>
        <begin position="57"/>
        <end position="69"/>
    </location>
</feature>
<name>A0A5N4E7W6_CAMDR</name>
<accession>A0A5N4E7W6</accession>
<sequence>MSMLGLQKKFASSVLCCGKKIWLDPNEINEITNANFHQQIPTVHSQAQCRKSSVAHWKGRHMSRGKRKGTANAPMPKKVTWMRILCRLFRRHCGSKTDRHMHRSLYLKVKGNVFKHQWVLMEHIHKLKADKAQKTLLEDQAEAPRSKTWEATSAVKRALGQERGNHQDSVQGGTDQEVKFFPSCLYIVALTIT</sequence>
<dbReference type="Pfam" id="PF25476">
    <property type="entry name" value="Ribosomal_L19e_C"/>
    <property type="match status" value="1"/>
</dbReference>
<evidence type="ECO:0000256" key="2">
    <source>
        <dbReference type="ARBA" id="ARBA00011133"/>
    </source>
</evidence>
<comment type="caution">
    <text evidence="10">The sequence shown here is derived from an EMBL/GenBank/DDBJ whole genome shotgun (WGS) entry which is preliminary data.</text>
</comment>
<dbReference type="PANTHER" id="PTHR10722">
    <property type="entry name" value="60S RIBOSOMAL PROTEIN L19"/>
    <property type="match status" value="1"/>
</dbReference>
<dbReference type="Proteomes" id="UP000299084">
    <property type="component" value="Unassembled WGS sequence"/>
</dbReference>
<dbReference type="InterPro" id="IPR057259">
    <property type="entry name" value="Ribosomal_L19e"/>
</dbReference>
<evidence type="ECO:0000256" key="5">
    <source>
        <dbReference type="ARBA" id="ARBA00034092"/>
    </source>
</evidence>
<evidence type="ECO:0000256" key="1">
    <source>
        <dbReference type="ARBA" id="ARBA00011082"/>
    </source>
</evidence>
<keyword evidence="3 10" id="KW-0689">Ribosomal protein</keyword>
<feature type="region of interest" description="Disordered" evidence="8">
    <location>
        <begin position="53"/>
        <end position="73"/>
    </location>
</feature>
<proteinExistence type="inferred from homology"/>
<feature type="domain" description="Large ribosomal subunit protein eL19" evidence="9">
    <location>
        <begin position="3"/>
        <end position="128"/>
    </location>
</feature>
<comment type="subunit">
    <text evidence="2">Component of the large ribosomal subunit.</text>
</comment>
<dbReference type="GO" id="GO:0006412">
    <property type="term" value="P:translation"/>
    <property type="evidence" value="ECO:0007669"/>
    <property type="project" value="InterPro"/>
</dbReference>
<dbReference type="Pfam" id="PF01280">
    <property type="entry name" value="Ribosomal_L19e"/>
    <property type="match status" value="1"/>
</dbReference>
<dbReference type="Gene3D" id="1.10.1200.240">
    <property type="match status" value="1"/>
</dbReference>
<organism evidence="10 11">
    <name type="scientific">Camelus dromedarius</name>
    <name type="common">Dromedary</name>
    <name type="synonym">Arabian camel</name>
    <dbReference type="NCBI Taxonomy" id="9838"/>
    <lineage>
        <taxon>Eukaryota</taxon>
        <taxon>Metazoa</taxon>
        <taxon>Chordata</taxon>
        <taxon>Craniata</taxon>
        <taxon>Vertebrata</taxon>
        <taxon>Euteleostomi</taxon>
        <taxon>Mammalia</taxon>
        <taxon>Eutheria</taxon>
        <taxon>Laurasiatheria</taxon>
        <taxon>Artiodactyla</taxon>
        <taxon>Tylopoda</taxon>
        <taxon>Camelidae</taxon>
        <taxon>Camelus</taxon>
    </lineage>
</organism>
<dbReference type="FunFam" id="1.10.1650.10:FF:000001">
    <property type="entry name" value="Ribosomal protein L19"/>
    <property type="match status" value="1"/>
</dbReference>
<gene>
    <name evidence="10" type="ORF">Cadr_000006709</name>
</gene>
<dbReference type="GO" id="GO:0003723">
    <property type="term" value="F:RNA binding"/>
    <property type="evidence" value="ECO:0007669"/>
    <property type="project" value="InterPro"/>
</dbReference>
<keyword evidence="4" id="KW-0687">Ribonucleoprotein</keyword>
<dbReference type="InterPro" id="IPR015972">
    <property type="entry name" value="Ribosomal_eL19_dom1"/>
</dbReference>
<comment type="similarity">
    <text evidence="1">Belongs to the eukaryotic ribosomal protein eL19 family.</text>
</comment>
<dbReference type="Gene3D" id="1.10.1650.10">
    <property type="match status" value="1"/>
</dbReference>
<evidence type="ECO:0000256" key="7">
    <source>
        <dbReference type="ARBA" id="ARBA00035324"/>
    </source>
</evidence>
<protein>
    <recommendedName>
        <fullName evidence="6">Large ribosomal subunit protein eL19</fullName>
    </recommendedName>
    <alternativeName>
        <fullName evidence="7">60S ribosomal protein L19</fullName>
    </alternativeName>
</protein>
<dbReference type="InterPro" id="IPR035970">
    <property type="entry name" value="60S_ribosomal_eL19_sf"/>
</dbReference>
<evidence type="ECO:0000256" key="8">
    <source>
        <dbReference type="SAM" id="MobiDB-lite"/>
    </source>
</evidence>
<dbReference type="GO" id="GO:0003735">
    <property type="term" value="F:structural constituent of ribosome"/>
    <property type="evidence" value="ECO:0007669"/>
    <property type="project" value="InterPro"/>
</dbReference>
<evidence type="ECO:0000313" key="11">
    <source>
        <dbReference type="Proteomes" id="UP000299084"/>
    </source>
</evidence>